<dbReference type="GO" id="GO:0098831">
    <property type="term" value="C:presynaptic active zone cytoplasmic component"/>
    <property type="evidence" value="ECO:0007669"/>
    <property type="project" value="TreeGrafter"/>
</dbReference>
<dbReference type="EnsemblMetazoa" id="XM_021053663.2">
    <property type="protein sequence ID" value="XP_020909322.1"/>
    <property type="gene ID" value="LOC110247253"/>
</dbReference>
<dbReference type="Proteomes" id="UP000887567">
    <property type="component" value="Unplaced"/>
</dbReference>
<feature type="compositionally biased region" description="Basic residues" evidence="1">
    <location>
        <begin position="848"/>
        <end position="860"/>
    </location>
</feature>
<feature type="compositionally biased region" description="Basic and acidic residues" evidence="1">
    <location>
        <begin position="185"/>
        <end position="195"/>
    </location>
</feature>
<feature type="region of interest" description="Disordered" evidence="1">
    <location>
        <begin position="132"/>
        <end position="161"/>
    </location>
</feature>
<dbReference type="RefSeq" id="XP_020909322.1">
    <property type="nucleotide sequence ID" value="XM_021053663.2"/>
</dbReference>
<dbReference type="OMA" id="MIVETAF"/>
<dbReference type="GeneID" id="110247253"/>
<feature type="compositionally biased region" description="Basic and acidic residues" evidence="1">
    <location>
        <begin position="965"/>
        <end position="996"/>
    </location>
</feature>
<evidence type="ECO:0000313" key="3">
    <source>
        <dbReference type="Proteomes" id="UP000887567"/>
    </source>
</evidence>
<dbReference type="KEGG" id="epa:110247253"/>
<feature type="compositionally biased region" description="Basic and acidic residues" evidence="1">
    <location>
        <begin position="1088"/>
        <end position="1100"/>
    </location>
</feature>
<feature type="compositionally biased region" description="Acidic residues" evidence="1">
    <location>
        <begin position="1122"/>
        <end position="1133"/>
    </location>
</feature>
<reference evidence="2" key="1">
    <citation type="submission" date="2022-11" db="UniProtKB">
        <authorList>
            <consortium name="EnsemblMetazoa"/>
        </authorList>
    </citation>
    <scope>IDENTIFICATION</scope>
</reference>
<keyword evidence="3" id="KW-1185">Reference proteome</keyword>
<feature type="compositionally biased region" description="Polar residues" evidence="1">
    <location>
        <begin position="1211"/>
        <end position="1227"/>
    </location>
</feature>
<feature type="compositionally biased region" description="Polar residues" evidence="1">
    <location>
        <begin position="1266"/>
        <end position="1290"/>
    </location>
</feature>
<feature type="region of interest" description="Disordered" evidence="1">
    <location>
        <begin position="336"/>
        <end position="533"/>
    </location>
</feature>
<feature type="compositionally biased region" description="Acidic residues" evidence="1">
    <location>
        <begin position="831"/>
        <end position="841"/>
    </location>
</feature>
<dbReference type="OrthoDB" id="5984063at2759"/>
<feature type="compositionally biased region" description="Pro residues" evidence="1">
    <location>
        <begin position="604"/>
        <end position="620"/>
    </location>
</feature>
<feature type="region of interest" description="Disordered" evidence="1">
    <location>
        <begin position="175"/>
        <end position="213"/>
    </location>
</feature>
<dbReference type="GO" id="GO:0043195">
    <property type="term" value="C:terminal bouton"/>
    <property type="evidence" value="ECO:0007669"/>
    <property type="project" value="TreeGrafter"/>
</dbReference>
<dbReference type="InterPro" id="IPR027080">
    <property type="entry name" value="Unc-13"/>
</dbReference>
<proteinExistence type="predicted"/>
<dbReference type="GO" id="GO:0005516">
    <property type="term" value="F:calmodulin binding"/>
    <property type="evidence" value="ECO:0007669"/>
    <property type="project" value="TreeGrafter"/>
</dbReference>
<feature type="compositionally biased region" description="Acidic residues" evidence="1">
    <location>
        <begin position="698"/>
        <end position="709"/>
    </location>
</feature>
<feature type="compositionally biased region" description="Polar residues" evidence="1">
    <location>
        <begin position="744"/>
        <end position="764"/>
    </location>
</feature>
<feature type="compositionally biased region" description="Basic and acidic residues" evidence="1">
    <location>
        <begin position="765"/>
        <end position="778"/>
    </location>
</feature>
<protein>
    <submittedName>
        <fullName evidence="2">Uncharacterized protein</fullName>
    </submittedName>
</protein>
<feature type="compositionally biased region" description="Pro residues" evidence="1">
    <location>
        <begin position="343"/>
        <end position="487"/>
    </location>
</feature>
<feature type="compositionally biased region" description="Polar residues" evidence="1">
    <location>
        <begin position="1004"/>
        <end position="1019"/>
    </location>
</feature>
<dbReference type="GO" id="GO:0016081">
    <property type="term" value="P:synaptic vesicle docking"/>
    <property type="evidence" value="ECO:0007669"/>
    <property type="project" value="TreeGrafter"/>
</dbReference>
<evidence type="ECO:0000256" key="1">
    <source>
        <dbReference type="SAM" id="MobiDB-lite"/>
    </source>
</evidence>
<dbReference type="PANTHER" id="PTHR10480:SF12">
    <property type="entry name" value="UNC-13, ISOFORM E"/>
    <property type="match status" value="1"/>
</dbReference>
<feature type="compositionally biased region" description="Polar residues" evidence="1">
    <location>
        <begin position="878"/>
        <end position="914"/>
    </location>
</feature>
<dbReference type="PANTHER" id="PTHR10480">
    <property type="entry name" value="PROTEIN UNC-13 HOMOLOG"/>
    <property type="match status" value="1"/>
</dbReference>
<dbReference type="GO" id="GO:0016082">
    <property type="term" value="P:synaptic vesicle priming"/>
    <property type="evidence" value="ECO:0007669"/>
    <property type="project" value="TreeGrafter"/>
</dbReference>
<name>A0A913XUF1_EXADI</name>
<feature type="compositionally biased region" description="Polar residues" evidence="1">
    <location>
        <begin position="1071"/>
        <end position="1087"/>
    </location>
</feature>
<dbReference type="GO" id="GO:0099525">
    <property type="term" value="P:presynaptic dense core vesicle exocytosis"/>
    <property type="evidence" value="ECO:0007669"/>
    <property type="project" value="TreeGrafter"/>
</dbReference>
<sequence>MATGSLAFIADYDDDDTEPDDETNADWNIKGTHLRGRFTISQDGQCPRCGTSNVVFVVLDELFPMGDMPDILVTLIAKGKAVLWSSQSKKGCKAPPTFLCRGFCPPDPLGAGFNVNWGNVSLQDLFFSSKQDDKTVGSTDQQGESNEDDENSSEEDDELDEEELIKQMLEKEAQKIQEHEEDAEDKPHDENDTNDSKQQSTKSQEIPDHLRTTHTVYSTAAYTGHERSTSSTSVHPVAETHEKSSLYPVSSDGFCPHCYSRNVKYIIVFDEGMKDNELPYTLRELLKRDQAFKMAKGPNEPPSFQCQVCHYGFNLDWSTTNLELIFGIAKGGATLQPEANTPRLPPPSVPPRHPPPFPPPGVRPPGMGMPPPQIPPPRPPPPVVIRPPPRAAMIPPRVPPPGIPPTAGMPPPRIPPPGTPPSPGMPPTAGMPPPRIPPPGTPPSPGMPPTAGMPPPRVPPPRMPPPGMVPPEMPPPRIPPPGIPPTRVPLHGSYPPVPYATPHRVPPPMYGPPRVPPPRVPYHRYPPPGPVPPYGGVPPPRYPPPPGYQPYHRPPGPPMYPRYPAYGYPHYPPAMPPQPYGQHHYPHHPHPPPYPPYAEHYPPTSVPAPPGTQPTRPYKPPTYEQPTESSVTTSTVTTPTTSDDTPGTNETSYVDEEQSLQDKQKLDELLNQIDRNRGVTADQDEDMSGEEPNLFSEEQAEVECDDQPPGDDVMHLEGLEQPEPYQENVSAKDSAAIHEESDPNESQVVKANQSVTDSAEQNTSKNEENDIFKADKVATSETDGSNSGVDVESAVTPKTRRGRKRKAAPLKTQEGSQDNDEETKHHKVDSSLDDSQDEPTLEVDIKTTVKRGRRGRKPRGGKAAVSTRKDAVVESPSCEVTMSSPTNETLQDENMTSPDVSTEQYDSAADSSSGHKLLIDNDKNSTITKEEQDQQDVETNPDKTMDLAEEPEQPLKRKPRGRSRRSSDKDVQLTIDAEKSHPEDKMEQDSIGKTELPEEEPSMNAAQQSGNETESGIDSSKQETKPGRKRRGRPSLKGKTDDQQLEPQTSQPSNEDTDTVNTVKRGGRTQKGVTGNATSPNDNQTSEGEIKSNEQTETHTTRKRRGRSQEALDEKPATDTELKEDDTVEESNDTADTVKRKGRSAQRGNTNKASKTTDEHLSEGESEAMESSREPISTGKRKGRQKKVLMSPTSDEPKIITTTDEDEITEQSSRSTRGTVKNQTKPTTAGKRITRGRKISDVDNEEEPTNIGEESSDNNVKRTRRSLSNPSDASPLANSELSSETESNKTPKAASRGRSLRKRN</sequence>
<accession>A0A913XUF1</accession>
<feature type="compositionally biased region" description="Basic and acidic residues" evidence="1">
    <location>
        <begin position="1107"/>
        <end position="1121"/>
    </location>
</feature>
<dbReference type="GO" id="GO:0019992">
    <property type="term" value="F:diacylglycerol binding"/>
    <property type="evidence" value="ECO:0007669"/>
    <property type="project" value="InterPro"/>
</dbReference>
<dbReference type="GO" id="GO:0061789">
    <property type="term" value="P:dense core granule priming"/>
    <property type="evidence" value="ECO:0007669"/>
    <property type="project" value="TreeGrafter"/>
</dbReference>
<organism evidence="2 3">
    <name type="scientific">Exaiptasia diaphana</name>
    <name type="common">Tropical sea anemone</name>
    <name type="synonym">Aiptasia pulchella</name>
    <dbReference type="NCBI Taxonomy" id="2652724"/>
    <lineage>
        <taxon>Eukaryota</taxon>
        <taxon>Metazoa</taxon>
        <taxon>Cnidaria</taxon>
        <taxon>Anthozoa</taxon>
        <taxon>Hexacorallia</taxon>
        <taxon>Actiniaria</taxon>
        <taxon>Aiptasiidae</taxon>
        <taxon>Exaiptasia</taxon>
    </lineage>
</organism>
<dbReference type="GO" id="GO:0035249">
    <property type="term" value="P:synaptic transmission, glutamatergic"/>
    <property type="evidence" value="ECO:0007669"/>
    <property type="project" value="TreeGrafter"/>
</dbReference>
<feature type="compositionally biased region" description="Polar residues" evidence="1">
    <location>
        <begin position="1045"/>
        <end position="1062"/>
    </location>
</feature>
<dbReference type="GO" id="GO:0031594">
    <property type="term" value="C:neuromuscular junction"/>
    <property type="evidence" value="ECO:0007669"/>
    <property type="project" value="TreeGrafter"/>
</dbReference>
<dbReference type="GO" id="GO:0017075">
    <property type="term" value="F:syntaxin-1 binding"/>
    <property type="evidence" value="ECO:0007669"/>
    <property type="project" value="TreeGrafter"/>
</dbReference>
<feature type="region of interest" description="Disordered" evidence="1">
    <location>
        <begin position="571"/>
        <end position="1304"/>
    </location>
</feature>
<dbReference type="GO" id="GO:0042734">
    <property type="term" value="C:presynaptic membrane"/>
    <property type="evidence" value="ECO:0007669"/>
    <property type="project" value="TreeGrafter"/>
</dbReference>
<feature type="compositionally biased region" description="Basic residues" evidence="1">
    <location>
        <begin position="798"/>
        <end position="808"/>
    </location>
</feature>
<evidence type="ECO:0000313" key="2">
    <source>
        <dbReference type="EnsemblMetazoa" id="XP_020909322.1"/>
    </source>
</evidence>
<feature type="compositionally biased region" description="Acidic residues" evidence="1">
    <location>
        <begin position="145"/>
        <end position="161"/>
    </location>
</feature>
<feature type="compositionally biased region" description="Basic residues" evidence="1">
    <location>
        <begin position="1027"/>
        <end position="1036"/>
    </location>
</feature>
<dbReference type="GO" id="GO:0030672">
    <property type="term" value="C:synaptic vesicle membrane"/>
    <property type="evidence" value="ECO:0007669"/>
    <property type="project" value="TreeGrafter"/>
</dbReference>
<feature type="compositionally biased region" description="Low complexity" evidence="1">
    <location>
        <begin position="629"/>
        <end position="646"/>
    </location>
</feature>
<feature type="compositionally biased region" description="Basic and acidic residues" evidence="1">
    <location>
        <begin position="917"/>
        <end position="932"/>
    </location>
</feature>
<feature type="compositionally biased region" description="Pro residues" evidence="1">
    <location>
        <begin position="495"/>
        <end position="533"/>
    </location>
</feature>
<feature type="compositionally biased region" description="Polar residues" evidence="1">
    <location>
        <begin position="779"/>
        <end position="788"/>
    </location>
</feature>